<sequence>MESQSMCHCCAKCFRNADDLLEHIQRQQLLLFHNVQALRRMSRPSISDVIELLLRHATHAAETEREQNLRCPEPRCTYVSDVSDKGYQALQRHYLKHVPCVFKCPFCSKPLKSVSGVARHPDACKDRNGRSIPDDSKLRRVEFVKNAYAKLRLAKYGKQVYRGNLRPSSTAHRHRSLSSVGRDSDSSTNIPFSASNTDYSTTAISGTTGQINSSALFDPISATTPLSDSGNCEPYNTAGNCFSGIDNTSLHIVGNSSSAISPASMLFGAQTHHTGSSANSADPQRALSLSYPADGTADFVTARYTDGDDPSYQTGSYFEGHASRALGLTYTMDGAANATEQYVSVSGLGAVYQPEVFPAHNDTYRALGLMYTADGSTYYANHA</sequence>
<feature type="region of interest" description="Disordered" evidence="1">
    <location>
        <begin position="167"/>
        <end position="191"/>
    </location>
</feature>
<reference evidence="2 3" key="1">
    <citation type="submission" date="2016-07" db="EMBL/GenBank/DDBJ databases">
        <title>Comparative genomics of the entomopathogenic fungus Beauveria bassiana.</title>
        <authorList>
            <person name="Valero Jimenez C.A."/>
            <person name="Zwaan B.J."/>
            <person name="Van Kan J.A."/>
            <person name="Takken W."/>
            <person name="Debets A.J."/>
            <person name="Schoustra S.E."/>
            <person name="Koenraadt C.J."/>
        </authorList>
    </citation>
    <scope>NUCLEOTIDE SEQUENCE [LARGE SCALE GENOMIC DNA]</scope>
    <source>
        <strain evidence="2 3">ARSEF 8028</strain>
    </source>
</reference>
<evidence type="ECO:0000313" key="3">
    <source>
        <dbReference type="Proteomes" id="UP000237441"/>
    </source>
</evidence>
<dbReference type="OrthoDB" id="10669369at2759"/>
<protein>
    <submittedName>
        <fullName evidence="2">Uncharacterized protein</fullName>
    </submittedName>
</protein>
<name>A0A2S7YPZ6_BEABA</name>
<evidence type="ECO:0000256" key="1">
    <source>
        <dbReference type="SAM" id="MobiDB-lite"/>
    </source>
</evidence>
<organism evidence="2 3">
    <name type="scientific">Beauveria bassiana</name>
    <name type="common">White muscardine disease fungus</name>
    <name type="synonym">Tritirachium shiotae</name>
    <dbReference type="NCBI Taxonomy" id="176275"/>
    <lineage>
        <taxon>Eukaryota</taxon>
        <taxon>Fungi</taxon>
        <taxon>Dikarya</taxon>
        <taxon>Ascomycota</taxon>
        <taxon>Pezizomycotina</taxon>
        <taxon>Sordariomycetes</taxon>
        <taxon>Hypocreomycetidae</taxon>
        <taxon>Hypocreales</taxon>
        <taxon>Cordycipitaceae</taxon>
        <taxon>Beauveria</taxon>
    </lineage>
</organism>
<comment type="caution">
    <text evidence="2">The sequence shown here is derived from an EMBL/GenBank/DDBJ whole genome shotgun (WGS) entry which is preliminary data.</text>
</comment>
<dbReference type="Proteomes" id="UP000237441">
    <property type="component" value="Unassembled WGS sequence"/>
</dbReference>
<gene>
    <name evidence="2" type="ORF">BB8028_0010g00170</name>
</gene>
<accession>A0A2S7YPZ6</accession>
<dbReference type="EMBL" id="JRHA01000010">
    <property type="protein sequence ID" value="PQK18024.1"/>
    <property type="molecule type" value="Genomic_DNA"/>
</dbReference>
<dbReference type="AlphaFoldDB" id="A0A2S7YPZ6"/>
<evidence type="ECO:0000313" key="2">
    <source>
        <dbReference type="EMBL" id="PQK18024.1"/>
    </source>
</evidence>
<proteinExistence type="predicted"/>